<dbReference type="InterPro" id="IPR036291">
    <property type="entry name" value="NAD(P)-bd_dom_sf"/>
</dbReference>
<evidence type="ECO:0000313" key="4">
    <source>
        <dbReference type="Proteomes" id="UP001218218"/>
    </source>
</evidence>
<dbReference type="EMBL" id="JARIHO010000095">
    <property type="protein sequence ID" value="KAJ7305650.1"/>
    <property type="molecule type" value="Genomic_DNA"/>
</dbReference>
<reference evidence="3" key="1">
    <citation type="submission" date="2023-03" db="EMBL/GenBank/DDBJ databases">
        <title>Massive genome expansion in bonnet fungi (Mycena s.s.) driven by repeated elements and novel gene families across ecological guilds.</title>
        <authorList>
            <consortium name="Lawrence Berkeley National Laboratory"/>
            <person name="Harder C.B."/>
            <person name="Miyauchi S."/>
            <person name="Viragh M."/>
            <person name="Kuo A."/>
            <person name="Thoen E."/>
            <person name="Andreopoulos B."/>
            <person name="Lu D."/>
            <person name="Skrede I."/>
            <person name="Drula E."/>
            <person name="Henrissat B."/>
            <person name="Morin E."/>
            <person name="Kohler A."/>
            <person name="Barry K."/>
            <person name="LaButti K."/>
            <person name="Morin E."/>
            <person name="Salamov A."/>
            <person name="Lipzen A."/>
            <person name="Mereny Z."/>
            <person name="Hegedus B."/>
            <person name="Baldrian P."/>
            <person name="Stursova M."/>
            <person name="Weitz H."/>
            <person name="Taylor A."/>
            <person name="Grigoriev I.V."/>
            <person name="Nagy L.G."/>
            <person name="Martin F."/>
            <person name="Kauserud H."/>
        </authorList>
    </citation>
    <scope>NUCLEOTIDE SEQUENCE</scope>
    <source>
        <strain evidence="3">CBHHK002</strain>
    </source>
</reference>
<comment type="similarity">
    <text evidence="1">Belongs to the short-chain dehydrogenases/reductases (SDR) family.</text>
</comment>
<dbReference type="SUPFAM" id="SSF51735">
    <property type="entry name" value="NAD(P)-binding Rossmann-fold domains"/>
    <property type="match status" value="1"/>
</dbReference>
<dbReference type="GO" id="GO:0050664">
    <property type="term" value="F:oxidoreductase activity, acting on NAD(P)H, oxygen as acceptor"/>
    <property type="evidence" value="ECO:0007669"/>
    <property type="project" value="TreeGrafter"/>
</dbReference>
<evidence type="ECO:0008006" key="5">
    <source>
        <dbReference type="Google" id="ProtNLM"/>
    </source>
</evidence>
<evidence type="ECO:0000256" key="1">
    <source>
        <dbReference type="ARBA" id="ARBA00006484"/>
    </source>
</evidence>
<keyword evidence="4" id="KW-1185">Reference proteome</keyword>
<organism evidence="3 4">
    <name type="scientific">Mycena albidolilacea</name>
    <dbReference type="NCBI Taxonomy" id="1033008"/>
    <lineage>
        <taxon>Eukaryota</taxon>
        <taxon>Fungi</taxon>
        <taxon>Dikarya</taxon>
        <taxon>Basidiomycota</taxon>
        <taxon>Agaricomycotina</taxon>
        <taxon>Agaricomycetes</taxon>
        <taxon>Agaricomycetidae</taxon>
        <taxon>Agaricales</taxon>
        <taxon>Marasmiineae</taxon>
        <taxon>Mycenaceae</taxon>
        <taxon>Mycena</taxon>
    </lineage>
</organism>
<dbReference type="GO" id="GO:0016616">
    <property type="term" value="F:oxidoreductase activity, acting on the CH-OH group of donors, NAD or NADP as acceptor"/>
    <property type="evidence" value="ECO:0007669"/>
    <property type="project" value="UniProtKB-ARBA"/>
</dbReference>
<dbReference type="PANTHER" id="PTHR43008">
    <property type="entry name" value="BENZIL REDUCTASE"/>
    <property type="match status" value="1"/>
</dbReference>
<name>A0AAD6Z3P0_9AGAR</name>
<dbReference type="Gene3D" id="3.40.50.720">
    <property type="entry name" value="NAD(P)-binding Rossmann-like Domain"/>
    <property type="match status" value="1"/>
</dbReference>
<evidence type="ECO:0000313" key="3">
    <source>
        <dbReference type="EMBL" id="KAJ7305650.1"/>
    </source>
</evidence>
<dbReference type="AlphaFoldDB" id="A0AAD6Z3P0"/>
<proteinExistence type="inferred from homology"/>
<dbReference type="PRINTS" id="PR00081">
    <property type="entry name" value="GDHRDH"/>
</dbReference>
<keyword evidence="2" id="KW-0560">Oxidoreductase</keyword>
<dbReference type="InterPro" id="IPR002347">
    <property type="entry name" value="SDR_fam"/>
</dbReference>
<accession>A0AAD6Z3P0</accession>
<dbReference type="PANTHER" id="PTHR43008:SF8">
    <property type="entry name" value="BENZIL REDUCTASE ((S)-BENZOIN FORMING) IRC24"/>
    <property type="match status" value="1"/>
</dbReference>
<protein>
    <recommendedName>
        <fullName evidence="5">NAD(P)-binding protein</fullName>
    </recommendedName>
</protein>
<sequence>MADKKVILITGANTGIGYEIVKALYATSVPYELIVGSRILSKGEDAIAALKSEIVSSPSSLSALQIDVSSDASLEAAIKDIIEKHGRIDTLINNAGAGFDVDIRDSKVGLREGFNAAWDINVSGTHVLTTLAAPLLLKSADPRLLFITSGTSSLIETDPGMWHNMEHLARLNASPPKGWPKPREFSPIATYRTTKTGLNMLMREWVRVLSPGFLATGLAGMGRDNLRKMGALEPSVGGEFVRDVVEGKRDADVGKIISAPVIRSNLIQPW</sequence>
<dbReference type="Proteomes" id="UP001218218">
    <property type="component" value="Unassembled WGS sequence"/>
</dbReference>
<dbReference type="Pfam" id="PF00106">
    <property type="entry name" value="adh_short"/>
    <property type="match status" value="1"/>
</dbReference>
<comment type="caution">
    <text evidence="3">The sequence shown here is derived from an EMBL/GenBank/DDBJ whole genome shotgun (WGS) entry which is preliminary data.</text>
</comment>
<gene>
    <name evidence="3" type="ORF">DFH08DRAFT_927535</name>
</gene>
<evidence type="ECO:0000256" key="2">
    <source>
        <dbReference type="ARBA" id="ARBA00023002"/>
    </source>
</evidence>